<dbReference type="InterPro" id="IPR024207">
    <property type="entry name" value="CotJB_dom"/>
</dbReference>
<accession>A0A174D2M1</accession>
<evidence type="ECO:0000313" key="3">
    <source>
        <dbReference type="Proteomes" id="UP000095594"/>
    </source>
</evidence>
<keyword evidence="2" id="KW-0167">Capsid protein</keyword>
<dbReference type="EMBL" id="CYZX01000006">
    <property type="protein sequence ID" value="CUO18258.1"/>
    <property type="molecule type" value="Genomic_DNA"/>
</dbReference>
<evidence type="ECO:0000259" key="1">
    <source>
        <dbReference type="Pfam" id="PF12652"/>
    </source>
</evidence>
<dbReference type="OrthoDB" id="9804099at2"/>
<organism evidence="2 3">
    <name type="scientific">Clostridium disporicum</name>
    <dbReference type="NCBI Taxonomy" id="84024"/>
    <lineage>
        <taxon>Bacteria</taxon>
        <taxon>Bacillati</taxon>
        <taxon>Bacillota</taxon>
        <taxon>Clostridia</taxon>
        <taxon>Eubacteriales</taxon>
        <taxon>Clostridiaceae</taxon>
        <taxon>Clostridium</taxon>
    </lineage>
</organism>
<dbReference type="RefSeq" id="WP_055264612.1">
    <property type="nucleotide sequence ID" value="NZ_CABIXQ010000006.1"/>
</dbReference>
<dbReference type="Pfam" id="PF12652">
    <property type="entry name" value="CotJB"/>
    <property type="match status" value="1"/>
</dbReference>
<gene>
    <name evidence="2" type="primary">cotJB</name>
    <name evidence="2" type="ORF">ERS852471_01088</name>
</gene>
<evidence type="ECO:0000313" key="2">
    <source>
        <dbReference type="EMBL" id="CUO18258.1"/>
    </source>
</evidence>
<name>A0A174D2M1_9CLOT</name>
<proteinExistence type="predicted"/>
<protein>
    <submittedName>
        <fullName evidence="2">Spore coat protein CotJB</fullName>
    </submittedName>
</protein>
<sequence length="82" mass="9789">MYDNPLVIDIMKYMFYAVDLNLYLDNFPENSKATKDYKMISEKLDCLIRQYEETYGPLTNFGSSSIEDPEKWTSCPWPWENK</sequence>
<dbReference type="AlphaFoldDB" id="A0A174D2M1"/>
<feature type="domain" description="Protein CotJB" evidence="1">
    <location>
        <begin position="8"/>
        <end position="80"/>
    </location>
</feature>
<dbReference type="Proteomes" id="UP000095594">
    <property type="component" value="Unassembled WGS sequence"/>
</dbReference>
<reference evidence="2 3" key="1">
    <citation type="submission" date="2015-09" db="EMBL/GenBank/DDBJ databases">
        <authorList>
            <consortium name="Pathogen Informatics"/>
        </authorList>
    </citation>
    <scope>NUCLEOTIDE SEQUENCE [LARGE SCALE GENOMIC DNA]</scope>
    <source>
        <strain evidence="2 3">2789STDY5834856</strain>
    </source>
</reference>
<keyword evidence="2" id="KW-0946">Virion</keyword>